<comment type="similarity">
    <text evidence="1">Belongs to the nitroreductase family.</text>
</comment>
<sequence>MDTLTLAQQRYTAKAYNPEKRIPVETFERIMDVLRLTPSSTNIQPWHFVIAESEQAKARIAKSMIGTDDYNIPKVMNASHVIVLCSLNEISPAYLEQVTDCEIAAGRYSQSDREHLSSARRDYVALYRSQGKIPMWVENQTHIALGQLLWAAAAEEVDSTAIGGYRFDVLDEELGLAEKGLHSSVIVTLGYRAEDDPNANKPKARLPHSVLFSQI</sequence>
<protein>
    <submittedName>
        <fullName evidence="5">Oxygen-insensitive NAD(P)H nitroreductase</fullName>
    </submittedName>
</protein>
<evidence type="ECO:0000313" key="5">
    <source>
        <dbReference type="EMBL" id="RRN05872.1"/>
    </source>
</evidence>
<evidence type="ECO:0000256" key="3">
    <source>
        <dbReference type="ARBA" id="ARBA00023002"/>
    </source>
</evidence>
<dbReference type="RefSeq" id="WP_125134309.1">
    <property type="nucleotide sequence ID" value="NZ_RRUC01000004.1"/>
</dbReference>
<dbReference type="InterPro" id="IPR033878">
    <property type="entry name" value="NfsB-like"/>
</dbReference>
<feature type="domain" description="Nitroreductase" evidence="4">
    <location>
        <begin position="8"/>
        <end position="191"/>
    </location>
</feature>
<dbReference type="SUPFAM" id="SSF55469">
    <property type="entry name" value="FMN-dependent nitroreductase-like"/>
    <property type="match status" value="1"/>
</dbReference>
<dbReference type="PANTHER" id="PTHR43673:SF10">
    <property type="entry name" value="NADH DEHYDROGENASE_NAD(P)H NITROREDUCTASE XCC3605-RELATED"/>
    <property type="match status" value="1"/>
</dbReference>
<dbReference type="CDD" id="cd02149">
    <property type="entry name" value="NfsB-like"/>
    <property type="match status" value="1"/>
</dbReference>
<dbReference type="InterPro" id="IPR029479">
    <property type="entry name" value="Nitroreductase"/>
</dbReference>
<evidence type="ECO:0000313" key="6">
    <source>
        <dbReference type="Proteomes" id="UP000276010"/>
    </source>
</evidence>
<proteinExistence type="inferred from homology"/>
<dbReference type="Proteomes" id="UP000276010">
    <property type="component" value="Unassembled WGS sequence"/>
</dbReference>
<evidence type="ECO:0000256" key="2">
    <source>
        <dbReference type="ARBA" id="ARBA00022857"/>
    </source>
</evidence>
<evidence type="ECO:0000256" key="1">
    <source>
        <dbReference type="ARBA" id="ARBA00007118"/>
    </source>
</evidence>
<name>A0A3R8SSL2_BIBTR</name>
<dbReference type="AlphaFoldDB" id="A0A3R8SSL2"/>
<dbReference type="Gene3D" id="3.40.109.10">
    <property type="entry name" value="NADH Oxidase"/>
    <property type="match status" value="1"/>
</dbReference>
<dbReference type="Pfam" id="PF00881">
    <property type="entry name" value="Nitroreductase"/>
    <property type="match status" value="1"/>
</dbReference>
<organism evidence="5 6">
    <name type="scientific">Bibersteinia trehalosi</name>
    <name type="common">Pasteurella trehalosi</name>
    <dbReference type="NCBI Taxonomy" id="47735"/>
    <lineage>
        <taxon>Bacteria</taxon>
        <taxon>Pseudomonadati</taxon>
        <taxon>Pseudomonadota</taxon>
        <taxon>Gammaproteobacteria</taxon>
        <taxon>Pasteurellales</taxon>
        <taxon>Pasteurellaceae</taxon>
        <taxon>Bibersteinia</taxon>
    </lineage>
</organism>
<dbReference type="InterPro" id="IPR000415">
    <property type="entry name" value="Nitroreductase-like"/>
</dbReference>
<dbReference type="EMBL" id="RRUC01000004">
    <property type="protein sequence ID" value="RRN05872.1"/>
    <property type="molecule type" value="Genomic_DNA"/>
</dbReference>
<accession>A0A3R8SSL2</accession>
<keyword evidence="3" id="KW-0560">Oxidoreductase</keyword>
<comment type="caution">
    <text evidence="5">The sequence shown here is derived from an EMBL/GenBank/DDBJ whole genome shotgun (WGS) entry which is preliminary data.</text>
</comment>
<keyword evidence="2" id="KW-0521">NADP</keyword>
<dbReference type="GO" id="GO:0016491">
    <property type="term" value="F:oxidoreductase activity"/>
    <property type="evidence" value="ECO:0007669"/>
    <property type="project" value="UniProtKB-KW"/>
</dbReference>
<reference evidence="5 6" key="1">
    <citation type="submission" date="2018-11" db="EMBL/GenBank/DDBJ databases">
        <title>Whole genome sequence of Bibersteinia trehalosi strain OADDL-BT1 an multidrug resistant pathogen isolate.</title>
        <authorList>
            <person name="Couger M."/>
            <person name="Ramachandran A."/>
        </authorList>
    </citation>
    <scope>NUCLEOTIDE SEQUENCE [LARGE SCALE GENOMIC DNA]</scope>
    <source>
        <strain evidence="5 6">OADDL-BT1</strain>
    </source>
</reference>
<gene>
    <name evidence="5" type="ORF">EIM44_00640</name>
</gene>
<evidence type="ECO:0000259" key="4">
    <source>
        <dbReference type="Pfam" id="PF00881"/>
    </source>
</evidence>
<dbReference type="NCBIfam" id="NF008275">
    <property type="entry name" value="PRK11053.1"/>
    <property type="match status" value="1"/>
</dbReference>
<dbReference type="PANTHER" id="PTHR43673">
    <property type="entry name" value="NAD(P)H NITROREDUCTASE YDGI-RELATED"/>
    <property type="match status" value="1"/>
</dbReference>